<feature type="non-terminal residue" evidence="7">
    <location>
        <position position="287"/>
    </location>
</feature>
<dbReference type="PANTHER" id="PTHR23291:SF127">
    <property type="entry name" value="PROTEIN LIFEGUARD 1-LIKE"/>
    <property type="match status" value="1"/>
</dbReference>
<protein>
    <submittedName>
        <fullName evidence="7">Uncharacterized protein</fullName>
    </submittedName>
</protein>
<feature type="region of interest" description="Disordered" evidence="6">
    <location>
        <begin position="1"/>
        <end position="72"/>
    </location>
</feature>
<dbReference type="GO" id="GO:0005783">
    <property type="term" value="C:endoplasmic reticulum"/>
    <property type="evidence" value="ECO:0007669"/>
    <property type="project" value="TreeGrafter"/>
</dbReference>
<dbReference type="InterPro" id="IPR006214">
    <property type="entry name" value="Bax_inhibitor_1-related"/>
</dbReference>
<evidence type="ECO:0000313" key="8">
    <source>
        <dbReference type="Proteomes" id="UP001233999"/>
    </source>
</evidence>
<feature type="compositionally biased region" description="Pro residues" evidence="6">
    <location>
        <begin position="31"/>
        <end position="72"/>
    </location>
</feature>
<feature type="transmembrane region" description="Helical" evidence="5">
    <location>
        <begin position="157"/>
        <end position="178"/>
    </location>
</feature>
<dbReference type="EMBL" id="JASPKZ010001591">
    <property type="protein sequence ID" value="KAJ9597683.1"/>
    <property type="molecule type" value="Genomic_DNA"/>
</dbReference>
<sequence length="287" mass="32571">MAQSSNPRPQQRVANPQGQTYQQPPQHDYQGPPPQGYYQQPPPPATYQQAPPPGYYYQQPPPQGYYQQPPPQGYYYQQPPPTIIIVDDTDAPYRRGRRLDDSTDSTDQFSSSFSNKKIRAAFIRRVYTLLTLMLVVVSAMCALFMFVPPLKEFMHKYWWLVFIATFIYIGLVITLVCFQDIRRKSPLNIILLAIFTFISGFILAFLTSYYDVLTVLMALGTTVGLCLLITLFACQTKVDITGWGAYLSIILLSFFIFSLIAFIIQLLIRSTILQLVIAGIGTALFSV</sequence>
<feature type="compositionally biased region" description="Polar residues" evidence="6">
    <location>
        <begin position="1"/>
        <end position="20"/>
    </location>
</feature>
<evidence type="ECO:0000313" key="7">
    <source>
        <dbReference type="EMBL" id="KAJ9597683.1"/>
    </source>
</evidence>
<reference evidence="7" key="1">
    <citation type="journal article" date="2023" name="IScience">
        <title>Live-bearing cockroach genome reveals convergent evolutionary mechanisms linked to viviparity in insects and beyond.</title>
        <authorList>
            <person name="Fouks B."/>
            <person name="Harrison M.C."/>
            <person name="Mikhailova A.A."/>
            <person name="Marchal E."/>
            <person name="English S."/>
            <person name="Carruthers M."/>
            <person name="Jennings E.C."/>
            <person name="Chiamaka E.L."/>
            <person name="Frigard R.A."/>
            <person name="Pippel M."/>
            <person name="Attardo G.M."/>
            <person name="Benoit J.B."/>
            <person name="Bornberg-Bauer E."/>
            <person name="Tobe S.S."/>
        </authorList>
    </citation>
    <scope>NUCLEOTIDE SEQUENCE</scope>
    <source>
        <strain evidence="7">Stay&amp;Tobe</strain>
    </source>
</reference>
<dbReference type="AlphaFoldDB" id="A0AAD8AH56"/>
<evidence type="ECO:0000256" key="1">
    <source>
        <dbReference type="ARBA" id="ARBA00004141"/>
    </source>
</evidence>
<evidence type="ECO:0000256" key="6">
    <source>
        <dbReference type="SAM" id="MobiDB-lite"/>
    </source>
</evidence>
<dbReference type="GO" id="GO:0016020">
    <property type="term" value="C:membrane"/>
    <property type="evidence" value="ECO:0007669"/>
    <property type="project" value="UniProtKB-SubCell"/>
</dbReference>
<keyword evidence="8" id="KW-1185">Reference proteome</keyword>
<organism evidence="7 8">
    <name type="scientific">Diploptera punctata</name>
    <name type="common">Pacific beetle cockroach</name>
    <dbReference type="NCBI Taxonomy" id="6984"/>
    <lineage>
        <taxon>Eukaryota</taxon>
        <taxon>Metazoa</taxon>
        <taxon>Ecdysozoa</taxon>
        <taxon>Arthropoda</taxon>
        <taxon>Hexapoda</taxon>
        <taxon>Insecta</taxon>
        <taxon>Pterygota</taxon>
        <taxon>Neoptera</taxon>
        <taxon>Polyneoptera</taxon>
        <taxon>Dictyoptera</taxon>
        <taxon>Blattodea</taxon>
        <taxon>Blaberoidea</taxon>
        <taxon>Blaberidae</taxon>
        <taxon>Diplopterinae</taxon>
        <taxon>Diploptera</taxon>
    </lineage>
</organism>
<reference evidence="7" key="2">
    <citation type="submission" date="2023-05" db="EMBL/GenBank/DDBJ databases">
        <authorList>
            <person name="Fouks B."/>
        </authorList>
    </citation>
    <scope>NUCLEOTIDE SEQUENCE</scope>
    <source>
        <strain evidence="7">Stay&amp;Tobe</strain>
        <tissue evidence="7">Testes</tissue>
    </source>
</reference>
<proteinExistence type="inferred from homology"/>
<keyword evidence="2 5" id="KW-0812">Transmembrane</keyword>
<name>A0AAD8AH56_DIPPU</name>
<dbReference type="Proteomes" id="UP001233999">
    <property type="component" value="Unassembled WGS sequence"/>
</dbReference>
<feature type="transmembrane region" description="Helical" evidence="5">
    <location>
        <begin position="246"/>
        <end position="268"/>
    </location>
</feature>
<feature type="transmembrane region" description="Helical" evidence="5">
    <location>
        <begin position="216"/>
        <end position="234"/>
    </location>
</feature>
<evidence type="ECO:0000256" key="4">
    <source>
        <dbReference type="ARBA" id="ARBA00023136"/>
    </source>
</evidence>
<dbReference type="GO" id="GO:2001234">
    <property type="term" value="P:negative regulation of apoptotic signaling pathway"/>
    <property type="evidence" value="ECO:0007669"/>
    <property type="project" value="TreeGrafter"/>
</dbReference>
<feature type="transmembrane region" description="Helical" evidence="5">
    <location>
        <begin position="126"/>
        <end position="145"/>
    </location>
</feature>
<comment type="subcellular location">
    <subcellularLocation>
        <location evidence="1">Membrane</location>
        <topology evidence="1">Multi-pass membrane protein</topology>
    </subcellularLocation>
</comment>
<evidence type="ECO:0000256" key="3">
    <source>
        <dbReference type="ARBA" id="ARBA00022989"/>
    </source>
</evidence>
<feature type="transmembrane region" description="Helical" evidence="5">
    <location>
        <begin position="190"/>
        <end position="210"/>
    </location>
</feature>
<accession>A0AAD8AH56</accession>
<keyword evidence="4 5" id="KW-0472">Membrane</keyword>
<dbReference type="GO" id="GO:0005794">
    <property type="term" value="C:Golgi apparatus"/>
    <property type="evidence" value="ECO:0007669"/>
    <property type="project" value="TreeGrafter"/>
</dbReference>
<dbReference type="Pfam" id="PF01027">
    <property type="entry name" value="Bax1-I"/>
    <property type="match status" value="1"/>
</dbReference>
<comment type="similarity">
    <text evidence="5">Belongs to the BI1 family.</text>
</comment>
<keyword evidence="3 5" id="KW-1133">Transmembrane helix</keyword>
<feature type="compositionally biased region" description="Low complexity" evidence="6">
    <location>
        <begin position="21"/>
        <end position="30"/>
    </location>
</feature>
<gene>
    <name evidence="7" type="ORF">L9F63_011461</name>
</gene>
<comment type="caution">
    <text evidence="7">The sequence shown here is derived from an EMBL/GenBank/DDBJ whole genome shotgun (WGS) entry which is preliminary data.</text>
</comment>
<evidence type="ECO:0000256" key="2">
    <source>
        <dbReference type="ARBA" id="ARBA00022692"/>
    </source>
</evidence>
<evidence type="ECO:0000256" key="5">
    <source>
        <dbReference type="RuleBase" id="RU004379"/>
    </source>
</evidence>
<dbReference type="PANTHER" id="PTHR23291">
    <property type="entry name" value="BAX INHIBITOR-RELATED"/>
    <property type="match status" value="1"/>
</dbReference>